<dbReference type="Proteomes" id="UP000077002">
    <property type="component" value="Unassembled WGS sequence"/>
</dbReference>
<organism evidence="2 3">
    <name type="scientific">Fonsecaea monophora</name>
    <dbReference type="NCBI Taxonomy" id="254056"/>
    <lineage>
        <taxon>Eukaryota</taxon>
        <taxon>Fungi</taxon>
        <taxon>Dikarya</taxon>
        <taxon>Ascomycota</taxon>
        <taxon>Pezizomycotina</taxon>
        <taxon>Eurotiomycetes</taxon>
        <taxon>Chaetothyriomycetidae</taxon>
        <taxon>Chaetothyriales</taxon>
        <taxon>Herpotrichiellaceae</taxon>
        <taxon>Fonsecaea</taxon>
    </lineage>
</organism>
<keyword evidence="3" id="KW-1185">Reference proteome</keyword>
<dbReference type="AlphaFoldDB" id="A0A177ERW7"/>
<dbReference type="SUPFAM" id="SSF52540">
    <property type="entry name" value="P-loop containing nucleoside triphosphate hydrolases"/>
    <property type="match status" value="1"/>
</dbReference>
<feature type="region of interest" description="Disordered" evidence="1">
    <location>
        <begin position="322"/>
        <end position="356"/>
    </location>
</feature>
<feature type="compositionally biased region" description="Basic and acidic residues" evidence="1">
    <location>
        <begin position="322"/>
        <end position="348"/>
    </location>
</feature>
<evidence type="ECO:0000313" key="3">
    <source>
        <dbReference type="Proteomes" id="UP000077002"/>
    </source>
</evidence>
<name>A0A177ERW7_9EURO</name>
<dbReference type="OrthoDB" id="8954335at2759"/>
<proteinExistence type="predicted"/>
<dbReference type="InterPro" id="IPR027417">
    <property type="entry name" value="P-loop_NTPase"/>
</dbReference>
<dbReference type="Gene3D" id="3.40.50.300">
    <property type="entry name" value="P-loop containing nucleotide triphosphate hydrolases"/>
    <property type="match status" value="1"/>
</dbReference>
<dbReference type="EMBL" id="LVKK01000144">
    <property type="protein sequence ID" value="OAG34727.1"/>
    <property type="molecule type" value="Genomic_DNA"/>
</dbReference>
<evidence type="ECO:0008006" key="4">
    <source>
        <dbReference type="Google" id="ProtNLM"/>
    </source>
</evidence>
<protein>
    <recommendedName>
        <fullName evidence="4">G domain-containing protein</fullName>
    </recommendedName>
</protein>
<comment type="caution">
    <text evidence="2">The sequence shown here is derived from an EMBL/GenBank/DDBJ whole genome shotgun (WGS) entry which is preliminary data.</text>
</comment>
<gene>
    <name evidence="2" type="ORF">AYO21_11119</name>
</gene>
<dbReference type="GeneID" id="34606219"/>
<evidence type="ECO:0000313" key="2">
    <source>
        <dbReference type="EMBL" id="OAG34727.1"/>
    </source>
</evidence>
<sequence>MNPCYPFYVAEDTDHKDSPPPYESCEPAMEMHDSAPSLFEIRHVQPNDAFIAVMGMTVTAVVEAHRAPDKIDGRRIIFIDTPGFDDTIRPDAAILREIANWLNKAHKGGIKLTGIVYLHAINSPRVGGTARNNLRMFKKLCGEDSMSSVALATTHWGSGAAERERQHARHKELLEDVGFWKPMILHGATPFIHDRERRSALEIVRHLLDNRPQDGIDLTIQKEMEDGKTLDKTAAGIALEEKLENEKAIYEREINDLQREIAEVRRDNKLTHQKRETEVKSLKEDVEKWKKKIKSLEKDCELIKVNRDQLQLERFKELEEEARRHDEMEAKLQAERDQNEHLRDENEKKKKQLKQIKARIRQAQGCALM</sequence>
<reference evidence="2 3" key="1">
    <citation type="submission" date="2016-03" db="EMBL/GenBank/DDBJ databases">
        <title>Draft genome sequence of the Fonsecaea monophora CBS 269.37.</title>
        <authorList>
            <person name="Bombassaro A."/>
            <person name="Vinicius W.A."/>
            <person name="De Hoog S."/>
            <person name="Sun J."/>
            <person name="Souza E.M."/>
            <person name="Raittz R.T."/>
            <person name="Costa F."/>
            <person name="Leao A.C."/>
            <person name="Tadra-Sfeir M.Z."/>
            <person name="Baura V."/>
            <person name="Balsanelli E."/>
            <person name="Pedrosa F.O."/>
            <person name="Moreno L.F."/>
            <person name="Steffens M.B."/>
            <person name="Xi L."/>
            <person name="Bocca A.L."/>
            <person name="Felipe M.S."/>
            <person name="Teixeira M."/>
            <person name="Telles Filho F.Q."/>
            <person name="Azevedo C.M."/>
            <person name="Gomes R."/>
            <person name="Vicente V.A."/>
        </authorList>
    </citation>
    <scope>NUCLEOTIDE SEQUENCE [LARGE SCALE GENOMIC DNA]</scope>
    <source>
        <strain evidence="2 3">CBS 269.37</strain>
    </source>
</reference>
<accession>A0A177ERW7</accession>
<evidence type="ECO:0000256" key="1">
    <source>
        <dbReference type="SAM" id="MobiDB-lite"/>
    </source>
</evidence>
<dbReference type="RefSeq" id="XP_022506679.1">
    <property type="nucleotide sequence ID" value="XM_022661017.1"/>
</dbReference>